<evidence type="ECO:0000259" key="11">
    <source>
        <dbReference type="Pfam" id="PF07715"/>
    </source>
</evidence>
<dbReference type="InterPro" id="IPR000531">
    <property type="entry name" value="Beta-barrel_TonB"/>
</dbReference>
<evidence type="ECO:0000259" key="10">
    <source>
        <dbReference type="Pfam" id="PF00593"/>
    </source>
</evidence>
<keyword evidence="12" id="KW-0675">Receptor</keyword>
<feature type="chain" id="PRO_5017263519" evidence="9">
    <location>
        <begin position="31"/>
        <end position="696"/>
    </location>
</feature>
<comment type="subcellular location">
    <subcellularLocation>
        <location evidence="1">Cell outer membrane</location>
        <topology evidence="1">Multi-pass membrane protein</topology>
    </subcellularLocation>
</comment>
<dbReference type="GO" id="GO:0044718">
    <property type="term" value="P:siderophore transmembrane transport"/>
    <property type="evidence" value="ECO:0007669"/>
    <property type="project" value="TreeGrafter"/>
</dbReference>
<evidence type="ECO:0000256" key="4">
    <source>
        <dbReference type="ARBA" id="ARBA00022692"/>
    </source>
</evidence>
<evidence type="ECO:0000256" key="5">
    <source>
        <dbReference type="ARBA" id="ARBA00023077"/>
    </source>
</evidence>
<keyword evidence="9" id="KW-0732">Signal</keyword>
<dbReference type="Pfam" id="PF07715">
    <property type="entry name" value="Plug"/>
    <property type="match status" value="1"/>
</dbReference>
<keyword evidence="13" id="KW-1185">Reference proteome</keyword>
<keyword evidence="5 8" id="KW-0798">TonB box</keyword>
<dbReference type="InterPro" id="IPR012910">
    <property type="entry name" value="Plug_dom"/>
</dbReference>
<dbReference type="InterPro" id="IPR037066">
    <property type="entry name" value="Plug_dom_sf"/>
</dbReference>
<dbReference type="Pfam" id="PF00593">
    <property type="entry name" value="TonB_dep_Rec_b-barrel"/>
    <property type="match status" value="1"/>
</dbReference>
<evidence type="ECO:0000256" key="2">
    <source>
        <dbReference type="ARBA" id="ARBA00022448"/>
    </source>
</evidence>
<dbReference type="GO" id="GO:0015344">
    <property type="term" value="F:siderophore uptake transmembrane transporter activity"/>
    <property type="evidence" value="ECO:0007669"/>
    <property type="project" value="TreeGrafter"/>
</dbReference>
<evidence type="ECO:0000256" key="7">
    <source>
        <dbReference type="ARBA" id="ARBA00023237"/>
    </source>
</evidence>
<dbReference type="EMBL" id="QXFM01000006">
    <property type="protein sequence ID" value="RIV92865.1"/>
    <property type="molecule type" value="Genomic_DNA"/>
</dbReference>
<feature type="domain" description="TonB-dependent receptor-like beta-barrel" evidence="10">
    <location>
        <begin position="293"/>
        <end position="650"/>
    </location>
</feature>
<dbReference type="Proteomes" id="UP000265366">
    <property type="component" value="Unassembled WGS sequence"/>
</dbReference>
<keyword evidence="7" id="KW-0998">Cell outer membrane</keyword>
<dbReference type="InterPro" id="IPR039426">
    <property type="entry name" value="TonB-dep_rcpt-like"/>
</dbReference>
<comment type="caution">
    <text evidence="12">The sequence shown here is derived from an EMBL/GenBank/DDBJ whole genome shotgun (WGS) entry which is preliminary data.</text>
</comment>
<dbReference type="Gene3D" id="2.170.130.10">
    <property type="entry name" value="TonB-dependent receptor, plug domain"/>
    <property type="match status" value="1"/>
</dbReference>
<keyword evidence="2" id="KW-0813">Transport</keyword>
<keyword evidence="4" id="KW-0812">Transmembrane</keyword>
<feature type="domain" description="TonB-dependent receptor plug" evidence="11">
    <location>
        <begin position="78"/>
        <end position="180"/>
    </location>
</feature>
<evidence type="ECO:0000313" key="13">
    <source>
        <dbReference type="Proteomes" id="UP000265366"/>
    </source>
</evidence>
<keyword evidence="3" id="KW-1134">Transmembrane beta strand</keyword>
<evidence type="ECO:0000256" key="8">
    <source>
        <dbReference type="RuleBase" id="RU003357"/>
    </source>
</evidence>
<dbReference type="InterPro" id="IPR036942">
    <property type="entry name" value="Beta-barrel_TonB_sf"/>
</dbReference>
<feature type="signal peptide" evidence="9">
    <location>
        <begin position="1"/>
        <end position="30"/>
    </location>
</feature>
<organism evidence="12 13">
    <name type="scientific">Aurantiacibacter xanthus</name>
    <dbReference type="NCBI Taxonomy" id="1784712"/>
    <lineage>
        <taxon>Bacteria</taxon>
        <taxon>Pseudomonadati</taxon>
        <taxon>Pseudomonadota</taxon>
        <taxon>Alphaproteobacteria</taxon>
        <taxon>Sphingomonadales</taxon>
        <taxon>Erythrobacteraceae</taxon>
        <taxon>Aurantiacibacter</taxon>
    </lineage>
</organism>
<evidence type="ECO:0000313" key="12">
    <source>
        <dbReference type="EMBL" id="RIV92865.1"/>
    </source>
</evidence>
<dbReference type="RefSeq" id="WP_119591281.1">
    <property type="nucleotide sequence ID" value="NZ_QXFM01000006.1"/>
</dbReference>
<comment type="similarity">
    <text evidence="8">Belongs to the TonB-dependent receptor family.</text>
</comment>
<evidence type="ECO:0000256" key="3">
    <source>
        <dbReference type="ARBA" id="ARBA00022452"/>
    </source>
</evidence>
<evidence type="ECO:0000256" key="9">
    <source>
        <dbReference type="SAM" id="SignalP"/>
    </source>
</evidence>
<evidence type="ECO:0000256" key="6">
    <source>
        <dbReference type="ARBA" id="ARBA00023136"/>
    </source>
</evidence>
<dbReference type="Gene3D" id="2.40.170.20">
    <property type="entry name" value="TonB-dependent receptor, beta-barrel domain"/>
    <property type="match status" value="1"/>
</dbReference>
<sequence length="696" mass="76172">MRREGISTSIKALAASASLIALGVPVVAFASDDERPTRDVEANEGNVVRDTTTGDIIYVYGRGERRIGTAGAASEGGVAGADIEVRPFLRPGELLEATPGLIATQHSGGGKANQFFLRGFNLDHGTDLSVYIDDMPMNFRTHGHGQGYLDVNGLIPETVRRVDYRKGPYRADTGDFSFVGTTMITTHDRLQPFATAEVGSYGYRRFVAGGSVPLAGGDLLMVGQVKLNDGPWELPEDFTGVSGLIKYSRPLGDGEFKLSLNLYDASWNPTEQLPERLIGTPLCEDRFCSLEDSLTGFTERQILTANYQSDSWKITGYVQHYNWSLLSNFTYFLEDPVNGDQLRQYDALWTYGGRIEHTAQLSDWLSLRVGAEGRYDDISRVGLDETIAGEKEFTVGAFAVDEKSAGFYAEAIARPVDGLMLIGGLRQDFYNFRTKALEGAASWSGDVSDEAFGVKFGANYEVVPGIALFANYGEGFHSNDARGVTAPTDPAPGLVEGDFEEVGLRFERGGLIFSGVYWWSSIESELIYVGDAGAVEPSDPSERRGYELTAFYKPVNWLALDAVWTGSHARIVGLPEGENYVPGALESSGELGVSAIFPEFNAAARLRYLGPHALIEDNSQRGASTLLLNLRTAWTPRNLAGFEVYAELLNALDSDDDDIDYYYETRFPGEPAEGVLGRNSRIVEPRQLRVGVTKRF</sequence>
<proteinExistence type="inferred from homology"/>
<dbReference type="PANTHER" id="PTHR30069">
    <property type="entry name" value="TONB-DEPENDENT OUTER MEMBRANE RECEPTOR"/>
    <property type="match status" value="1"/>
</dbReference>
<accession>A0A3A1PG65</accession>
<gene>
    <name evidence="12" type="ORF">D2V17_00970</name>
</gene>
<dbReference type="AlphaFoldDB" id="A0A3A1PG65"/>
<keyword evidence="6 8" id="KW-0472">Membrane</keyword>
<dbReference type="OrthoDB" id="99480at2"/>
<evidence type="ECO:0000256" key="1">
    <source>
        <dbReference type="ARBA" id="ARBA00004571"/>
    </source>
</evidence>
<name>A0A3A1PG65_9SPHN</name>
<dbReference type="PANTHER" id="PTHR30069:SF36">
    <property type="entry name" value="BLL6948 PROTEIN"/>
    <property type="match status" value="1"/>
</dbReference>
<dbReference type="SUPFAM" id="SSF56935">
    <property type="entry name" value="Porins"/>
    <property type="match status" value="1"/>
</dbReference>
<dbReference type="GO" id="GO:0009279">
    <property type="term" value="C:cell outer membrane"/>
    <property type="evidence" value="ECO:0007669"/>
    <property type="project" value="UniProtKB-SubCell"/>
</dbReference>
<protein>
    <submittedName>
        <fullName evidence="12">TonB-dependent receptor</fullName>
    </submittedName>
</protein>
<reference evidence="12 13" key="1">
    <citation type="submission" date="2018-08" db="EMBL/GenBank/DDBJ databases">
        <title>Erythrobacter zhengii sp.nov., a bacterium isolated from deep-sea sediment.</title>
        <authorList>
            <person name="Fang C."/>
            <person name="Wu Y.-H."/>
            <person name="Sun C."/>
            <person name="Wang H."/>
            <person name="Cheng H."/>
            <person name="Meng F.-X."/>
            <person name="Wang C.-S."/>
            <person name="Xu X.-W."/>
        </authorList>
    </citation>
    <scope>NUCLEOTIDE SEQUENCE [LARGE SCALE GENOMIC DNA]</scope>
    <source>
        <strain evidence="12 13">CCTCC AB 2015396</strain>
    </source>
</reference>